<dbReference type="Proteomes" id="UP001302072">
    <property type="component" value="Plasmid pST01"/>
</dbReference>
<proteinExistence type="predicted"/>
<accession>A0ABY9YV44</accession>
<dbReference type="RefSeq" id="WP_311193937.1">
    <property type="nucleotide sequence ID" value="NZ_CP115542.1"/>
</dbReference>
<organism evidence="1 2">
    <name type="scientific">Stenotrophomonas oahuensis</name>
    <dbReference type="NCBI Taxonomy" id="3003271"/>
    <lineage>
        <taxon>Bacteria</taxon>
        <taxon>Pseudomonadati</taxon>
        <taxon>Pseudomonadota</taxon>
        <taxon>Gammaproteobacteria</taxon>
        <taxon>Lysobacterales</taxon>
        <taxon>Lysobacteraceae</taxon>
        <taxon>Stenotrophomonas</taxon>
    </lineage>
</organism>
<dbReference type="EMBL" id="CP115542">
    <property type="protein sequence ID" value="WNH54859.1"/>
    <property type="molecule type" value="Genomic_DNA"/>
</dbReference>
<geneLocation type="plasmid" evidence="1 2">
    <name>pST01</name>
</geneLocation>
<evidence type="ECO:0000313" key="2">
    <source>
        <dbReference type="Proteomes" id="UP001302072"/>
    </source>
</evidence>
<protein>
    <submittedName>
        <fullName evidence="1">Uncharacterized protein</fullName>
    </submittedName>
</protein>
<gene>
    <name evidence="1" type="ORF">PDM29_20815</name>
</gene>
<keyword evidence="2" id="KW-1185">Reference proteome</keyword>
<evidence type="ECO:0000313" key="1">
    <source>
        <dbReference type="EMBL" id="WNH54859.1"/>
    </source>
</evidence>
<name>A0ABY9YV44_9GAMM</name>
<reference evidence="1 2" key="1">
    <citation type="submission" date="2022-12" db="EMBL/GenBank/DDBJ databases">
        <title>Two new species, Stenotrophomonas aracearum and Stenotrophomonas oahuensis, isolated from Anthurium (Araceae family) in Hawaii.</title>
        <authorList>
            <person name="Chunag S.C."/>
            <person name="Dobhal S."/>
            <person name="Alvarez A."/>
            <person name="Arif M."/>
        </authorList>
    </citation>
    <scope>NUCLEOTIDE SEQUENCE [LARGE SCALE GENOMIC DNA]</scope>
    <source>
        <strain evidence="1 2">A5586</strain>
        <plasmid evidence="1 2">pST01</plasmid>
    </source>
</reference>
<sequence length="101" mass="10601">MTVASMLPYDAKKPLAICNGEELTPVQMHDLAVALALSEDVSPCPAAAHTALLILRSTLARALHLTDADLLAAAGIRVPNLAELPTATDQHNAPNFEAHAQ</sequence>
<keyword evidence="1" id="KW-0614">Plasmid</keyword>